<protein>
    <submittedName>
        <fullName evidence="4">Alpha-glycosidase</fullName>
    </submittedName>
</protein>
<feature type="domain" description="Glycosyl hydrolase family 13 catalytic" evidence="3">
    <location>
        <begin position="130"/>
        <end position="490"/>
    </location>
</feature>
<dbReference type="GO" id="GO:0005975">
    <property type="term" value="P:carbohydrate metabolic process"/>
    <property type="evidence" value="ECO:0007669"/>
    <property type="project" value="InterPro"/>
</dbReference>
<evidence type="ECO:0000313" key="4">
    <source>
        <dbReference type="EMBL" id="AZT89542.1"/>
    </source>
</evidence>
<dbReference type="CDD" id="cd02857">
    <property type="entry name" value="E_set_CDase_PDE_N"/>
    <property type="match status" value="1"/>
</dbReference>
<dbReference type="RefSeq" id="WP_127351162.1">
    <property type="nucleotide sequence ID" value="NZ_CP034791.1"/>
</dbReference>
<evidence type="ECO:0000313" key="5">
    <source>
        <dbReference type="Proteomes" id="UP000282930"/>
    </source>
</evidence>
<dbReference type="Pfam" id="PF02903">
    <property type="entry name" value="Alpha-amylase_N"/>
    <property type="match status" value="1"/>
</dbReference>
<dbReference type="SUPFAM" id="SSF51445">
    <property type="entry name" value="(Trans)glycosidases"/>
    <property type="match status" value="1"/>
</dbReference>
<name>A0A3T0D2P8_9FIRM</name>
<dbReference type="Pfam" id="PF00128">
    <property type="entry name" value="Alpha-amylase"/>
    <property type="match status" value="1"/>
</dbReference>
<keyword evidence="5" id="KW-1185">Reference proteome</keyword>
<dbReference type="InterPro" id="IPR013783">
    <property type="entry name" value="Ig-like_fold"/>
</dbReference>
<dbReference type="Gene3D" id="3.90.400.10">
    <property type="entry name" value="Oligo-1,6-glucosidase, Domain 2"/>
    <property type="match status" value="1"/>
</dbReference>
<dbReference type="InterPro" id="IPR006047">
    <property type="entry name" value="GH13_cat_dom"/>
</dbReference>
<sequence length="577" mass="68074">MQVIHNQVHDIFALSKDRFYVRLWVQKGLVRSVTLIFSDRYDLEAQKVKMDFYMNVGSFEVYTAQVQNKTPRFAYKFLIELLDGSFKIFNQFGLADTEENLYFDAFQFPYANEADIFEKPSFTEGFVVYEIFPDRFKRGKKEVHGRKLFDWDYCSWDVPGSEVFLGGDFAGIKEKIEYFKALGINAIYLTPIFKSLSSHRYNVDDYFDVDPLLGTKEEFKDLVKSLHKNGIRIILDMVFNHTGVEFFAFQDVIKNGENSKYYSWYNIKSLPVDVQKGNYETFATNVRSMPRINTSNKEVQDFFLEVLKYWLLEFDVDGFRFDVANELDKNFIRRIRRELKSIKKDILLIGEVMHRSENFLMGDMFDGVMNYFSWEVFARYLVGKYNAEDASRILADYRLKFNPVLFSCQLNLIGSHDTERVLTRLNKNKKLAMLAAVYNLTYQGIPMIYYGDEIGMEGGHDPDCRRGMIWEEEKQDKEIFKLYRRLIDLKKTSSALNSDNVKEFSIVDVLCFERKSESEVVYILFNPRKALQKVKLWSEFIVDKEIEFFSTQQKIKNHSCYIELELNPESFEIVIVR</sequence>
<evidence type="ECO:0000256" key="2">
    <source>
        <dbReference type="ARBA" id="ARBA00023295"/>
    </source>
</evidence>
<dbReference type="InterPro" id="IPR004185">
    <property type="entry name" value="Glyco_hydro_13_lg-like_dom"/>
</dbReference>
<keyword evidence="2 4" id="KW-0326">Glycosidase</keyword>
<gene>
    <name evidence="4" type="ORF">ELD05_01975</name>
</gene>
<dbReference type="InterPro" id="IPR017853">
    <property type="entry name" value="GH"/>
</dbReference>
<dbReference type="GO" id="GO:0004553">
    <property type="term" value="F:hydrolase activity, hydrolyzing O-glycosyl compounds"/>
    <property type="evidence" value="ECO:0007669"/>
    <property type="project" value="InterPro"/>
</dbReference>
<dbReference type="PANTHER" id="PTHR10357:SF210">
    <property type="entry name" value="MALTODEXTRIN GLUCOSIDASE"/>
    <property type="match status" value="1"/>
</dbReference>
<dbReference type="KEGG" id="ccha:ELD05_01975"/>
<keyword evidence="1" id="KW-0378">Hydrolase</keyword>
<dbReference type="CDD" id="cd11338">
    <property type="entry name" value="AmyAc_CMD"/>
    <property type="match status" value="1"/>
</dbReference>
<dbReference type="Gene3D" id="3.20.20.80">
    <property type="entry name" value="Glycosidases"/>
    <property type="match status" value="1"/>
</dbReference>
<dbReference type="Proteomes" id="UP000282930">
    <property type="component" value="Chromosome"/>
</dbReference>
<dbReference type="AlphaFoldDB" id="A0A3T0D2P8"/>
<evidence type="ECO:0000256" key="1">
    <source>
        <dbReference type="ARBA" id="ARBA00022801"/>
    </source>
</evidence>
<dbReference type="InterPro" id="IPR045857">
    <property type="entry name" value="O16G_dom_2"/>
</dbReference>
<proteinExistence type="predicted"/>
<dbReference type="SMART" id="SM00642">
    <property type="entry name" value="Aamy"/>
    <property type="match status" value="1"/>
</dbReference>
<reference evidence="4 5" key="1">
    <citation type="submission" date="2018-12" db="EMBL/GenBank/DDBJ databases">
        <title>Genome sequence from the cellulolytic species, Caldicellulosiruptor changbaiensis.</title>
        <authorList>
            <person name="Blumer-Schuette S.E."/>
            <person name="Mendoza C."/>
        </authorList>
    </citation>
    <scope>NUCLEOTIDE SEQUENCE [LARGE SCALE GENOMIC DNA]</scope>
    <source>
        <strain evidence="4 5">CBS-Z</strain>
    </source>
</reference>
<organism evidence="4 5">
    <name type="scientific">Caldicellulosiruptor changbaiensis</name>
    <dbReference type="NCBI Taxonomy" id="1222016"/>
    <lineage>
        <taxon>Bacteria</taxon>
        <taxon>Bacillati</taxon>
        <taxon>Bacillota</taxon>
        <taxon>Bacillota incertae sedis</taxon>
        <taxon>Caldicellulosiruptorales</taxon>
        <taxon>Caldicellulosiruptoraceae</taxon>
        <taxon>Caldicellulosiruptor</taxon>
    </lineage>
</organism>
<dbReference type="EMBL" id="CP034791">
    <property type="protein sequence ID" value="AZT89542.1"/>
    <property type="molecule type" value="Genomic_DNA"/>
</dbReference>
<evidence type="ECO:0000259" key="3">
    <source>
        <dbReference type="SMART" id="SM00642"/>
    </source>
</evidence>
<accession>A0A3T0D2P8</accession>
<dbReference type="PANTHER" id="PTHR10357">
    <property type="entry name" value="ALPHA-AMYLASE FAMILY MEMBER"/>
    <property type="match status" value="1"/>
</dbReference>
<dbReference type="Gene3D" id="2.60.40.10">
    <property type="entry name" value="Immunoglobulins"/>
    <property type="match status" value="1"/>
</dbReference>